<evidence type="ECO:0000313" key="5">
    <source>
        <dbReference type="EMBL" id="ELR12302.1"/>
    </source>
</evidence>
<evidence type="ECO:0000256" key="1">
    <source>
        <dbReference type="ARBA" id="ARBA00004496"/>
    </source>
</evidence>
<dbReference type="GO" id="GO:0001578">
    <property type="term" value="P:microtubule bundle formation"/>
    <property type="evidence" value="ECO:0007669"/>
    <property type="project" value="TreeGrafter"/>
</dbReference>
<dbReference type="GO" id="GO:0097431">
    <property type="term" value="C:mitotic spindle pole"/>
    <property type="evidence" value="ECO:0007669"/>
    <property type="project" value="TreeGrafter"/>
</dbReference>
<dbReference type="GO" id="GO:0007059">
    <property type="term" value="P:chromosome segregation"/>
    <property type="evidence" value="ECO:0007669"/>
    <property type="project" value="TreeGrafter"/>
</dbReference>
<dbReference type="InterPro" id="IPR042791">
    <property type="entry name" value="CDK5RAP2"/>
</dbReference>
<reference evidence="5 6" key="1">
    <citation type="journal article" date="2013" name="Genome Biol.">
        <title>Genome of Acanthamoeba castellanii highlights extensive lateral gene transfer and early evolution of tyrosine kinase signaling.</title>
        <authorList>
            <person name="Clarke M."/>
            <person name="Lohan A.J."/>
            <person name="Liu B."/>
            <person name="Lagkouvardos I."/>
            <person name="Roy S."/>
            <person name="Zafar N."/>
            <person name="Bertelli C."/>
            <person name="Schilde C."/>
            <person name="Kianianmomeni A."/>
            <person name="Burglin T.R."/>
            <person name="Frech C."/>
            <person name="Turcotte B."/>
            <person name="Kopec K.O."/>
            <person name="Synnott J.M."/>
            <person name="Choo C."/>
            <person name="Paponov I."/>
            <person name="Finkler A."/>
            <person name="Soon Heng Tan C."/>
            <person name="Hutchins A.P."/>
            <person name="Weinmeier T."/>
            <person name="Rattei T."/>
            <person name="Chu J.S."/>
            <person name="Gimenez G."/>
            <person name="Irimia M."/>
            <person name="Rigden D.J."/>
            <person name="Fitzpatrick D.A."/>
            <person name="Lorenzo-Morales J."/>
            <person name="Bateman A."/>
            <person name="Chiu C.H."/>
            <person name="Tang P."/>
            <person name="Hegemann P."/>
            <person name="Fromm H."/>
            <person name="Raoult D."/>
            <person name="Greub G."/>
            <person name="Miranda-Saavedra D."/>
            <person name="Chen N."/>
            <person name="Nash P."/>
            <person name="Ginger M.L."/>
            <person name="Horn M."/>
            <person name="Schaap P."/>
            <person name="Caler L."/>
            <person name="Loftus B."/>
        </authorList>
    </citation>
    <scope>NUCLEOTIDE SEQUENCE [LARGE SCALE GENOMIC DNA]</scope>
    <source>
        <strain evidence="5 6">Neff</strain>
    </source>
</reference>
<dbReference type="GeneID" id="14912760"/>
<accession>L8GH35</accession>
<feature type="compositionally biased region" description="Acidic residues" evidence="3">
    <location>
        <begin position="467"/>
        <end position="480"/>
    </location>
</feature>
<dbReference type="GO" id="GO:0008017">
    <property type="term" value="F:microtubule binding"/>
    <property type="evidence" value="ECO:0007669"/>
    <property type="project" value="TreeGrafter"/>
</dbReference>
<feature type="compositionally biased region" description="Basic residues" evidence="3">
    <location>
        <begin position="510"/>
        <end position="520"/>
    </location>
</feature>
<dbReference type="GO" id="GO:0035371">
    <property type="term" value="C:microtubule plus-end"/>
    <property type="evidence" value="ECO:0007669"/>
    <property type="project" value="TreeGrafter"/>
</dbReference>
<keyword evidence="6" id="KW-1185">Reference proteome</keyword>
<dbReference type="GO" id="GO:0046600">
    <property type="term" value="P:negative regulation of centriole replication"/>
    <property type="evidence" value="ECO:0007669"/>
    <property type="project" value="TreeGrafter"/>
</dbReference>
<dbReference type="Proteomes" id="UP000011083">
    <property type="component" value="Unassembled WGS sequence"/>
</dbReference>
<dbReference type="OrthoDB" id="10255000at2759"/>
<dbReference type="PANTHER" id="PTHR46930:SF1">
    <property type="entry name" value="CDK5 REGULATORY SUBUNIT-ASSOCIATED PROTEIN 2"/>
    <property type="match status" value="1"/>
</dbReference>
<name>L8GH35_ACACF</name>
<dbReference type="GO" id="GO:0000132">
    <property type="term" value="P:establishment of mitotic spindle orientation"/>
    <property type="evidence" value="ECO:0007669"/>
    <property type="project" value="TreeGrafter"/>
</dbReference>
<feature type="compositionally biased region" description="Basic and acidic residues" evidence="3">
    <location>
        <begin position="496"/>
        <end position="509"/>
    </location>
</feature>
<feature type="compositionally biased region" description="Basic residues" evidence="3">
    <location>
        <begin position="451"/>
        <end position="461"/>
    </location>
</feature>
<dbReference type="AlphaFoldDB" id="L8GH35"/>
<feature type="region of interest" description="Disordered" evidence="3">
    <location>
        <begin position="370"/>
        <end position="542"/>
    </location>
</feature>
<feature type="compositionally biased region" description="Polar residues" evidence="3">
    <location>
        <begin position="388"/>
        <end position="406"/>
    </location>
</feature>
<organism evidence="5 6">
    <name type="scientific">Acanthamoeba castellanii (strain ATCC 30010 / Neff)</name>
    <dbReference type="NCBI Taxonomy" id="1257118"/>
    <lineage>
        <taxon>Eukaryota</taxon>
        <taxon>Amoebozoa</taxon>
        <taxon>Discosea</taxon>
        <taxon>Longamoebia</taxon>
        <taxon>Centramoebida</taxon>
        <taxon>Acanthamoebidae</taxon>
        <taxon>Acanthamoeba</taxon>
    </lineage>
</organism>
<dbReference type="GO" id="GO:0005737">
    <property type="term" value="C:cytoplasm"/>
    <property type="evidence" value="ECO:0007669"/>
    <property type="project" value="UniProtKB-SubCell"/>
</dbReference>
<dbReference type="GO" id="GO:0000242">
    <property type="term" value="C:pericentriolar material"/>
    <property type="evidence" value="ECO:0007669"/>
    <property type="project" value="TreeGrafter"/>
</dbReference>
<comment type="subcellular location">
    <subcellularLocation>
        <location evidence="1">Cytoplasm</location>
    </subcellularLocation>
</comment>
<feature type="region of interest" description="Disordered" evidence="3">
    <location>
        <begin position="114"/>
        <end position="135"/>
    </location>
</feature>
<dbReference type="GO" id="GO:0090266">
    <property type="term" value="P:regulation of mitotic cell cycle spindle assembly checkpoint"/>
    <property type="evidence" value="ECO:0007669"/>
    <property type="project" value="TreeGrafter"/>
</dbReference>
<dbReference type="VEuPathDB" id="AmoebaDB:ACA1_373660"/>
<dbReference type="EMBL" id="KB008119">
    <property type="protein sequence ID" value="ELR12302.1"/>
    <property type="molecule type" value="Genomic_DNA"/>
</dbReference>
<feature type="compositionally biased region" description="Basic and acidic residues" evidence="3">
    <location>
        <begin position="161"/>
        <end position="171"/>
    </location>
</feature>
<gene>
    <name evidence="5" type="ORF">ACA1_373660</name>
</gene>
<dbReference type="InterPro" id="IPR012943">
    <property type="entry name" value="Cnn_1N"/>
</dbReference>
<dbReference type="PANTHER" id="PTHR46930">
    <property type="entry name" value="CDK5 REGULATORY SUBUNIT-ASSOCIATED PROTEIN 2"/>
    <property type="match status" value="1"/>
</dbReference>
<evidence type="ECO:0000256" key="2">
    <source>
        <dbReference type="ARBA" id="ARBA00022490"/>
    </source>
</evidence>
<dbReference type="RefSeq" id="XP_004334315.1">
    <property type="nucleotide sequence ID" value="XM_004334267.1"/>
</dbReference>
<sequence>MRATSLPTATPYTPATLASIKEYESTIKELQNENWQLKLRIFYLTQSVERFKPEDGFNIKENIEQKVAIEKLQRDLEEKDALLLAARTTIQRYVESETNSLDKTFSDLNEEGYAGEETEEHLHHKKQSDQKQRQLEDENANLREMFQEQSNDMEELVARLETSEERNKELRSTVQSSEEAVADLQEKLNAQESRQISDPNTPRKQALQQKVVTLEEQLAQYDQELQQRSAASDEVDQQMLAEYEETIKFYEQKTKGLEADNVSLLAALQEKDSEAAAALLELKEEHLTAQAQAKQLEEQLEALRAQATAAKQTKLAQRRSEEENHVMKEQLEANLKMMDDYLKMMEQMGTKYKDLQAANKDLIEENRSLREQLTSTPLPVPAVPRGGSDQSPLSHTLSFSTVTPSRVSPILPTGVQLRRDENGGATASAKESRRESKKTERGGDPADTRAGKHRHGDRRRRGNDYYSGEESDEEVDEEERQDERNGNMRPKSKGRRREERSGREDERRETVRRHRSRGRRSASGSGKAKEEAEREQDYDNNDEDLLQIDDPMEALVQQIQERDDFVCLVALALKELHKTCAQGGSTTGATANDGHGHRWANGGFEFDLSNRFGMNSSSSTGHAREHARPSSTCSSYAFSALPSPRKSSSLALSIRLPPSTRDLDRLSVALTEQKLAMEEAFVLLASLVRKRDAAHQSERERLQQVASKYKYEINSLKMQLKHFKGFYQRGSGGVRGGGSMPRTRSVEAMQMRCGGGDESDDEYDDYGAGHDAADMWRTRDGEDDVTTIFNRLKSKLRKERAADRDYLHQSHDADEEYDRSNQELLWALKEVQVCLSFLFLSSRQKLKPPTQTATDRGFWVVG</sequence>
<feature type="compositionally biased region" description="Basic and acidic residues" evidence="3">
    <location>
        <begin position="527"/>
        <end position="537"/>
    </location>
</feature>
<dbReference type="Pfam" id="PF07989">
    <property type="entry name" value="Cnn_1N"/>
    <property type="match status" value="1"/>
</dbReference>
<evidence type="ECO:0000256" key="3">
    <source>
        <dbReference type="SAM" id="MobiDB-lite"/>
    </source>
</evidence>
<dbReference type="GO" id="GO:0007099">
    <property type="term" value="P:centriole replication"/>
    <property type="evidence" value="ECO:0007669"/>
    <property type="project" value="TreeGrafter"/>
</dbReference>
<evidence type="ECO:0000313" key="6">
    <source>
        <dbReference type="Proteomes" id="UP000011083"/>
    </source>
</evidence>
<proteinExistence type="predicted"/>
<dbReference type="GO" id="GO:0043015">
    <property type="term" value="F:gamma-tubulin binding"/>
    <property type="evidence" value="ECO:0007669"/>
    <property type="project" value="TreeGrafter"/>
</dbReference>
<feature type="region of interest" description="Disordered" evidence="3">
    <location>
        <begin position="161"/>
        <end position="182"/>
    </location>
</feature>
<feature type="domain" description="Centrosomin N-terminal motif 1" evidence="4">
    <location>
        <begin position="19"/>
        <end position="89"/>
    </location>
</feature>
<feature type="compositionally biased region" description="Basic and acidic residues" evidence="3">
    <location>
        <begin position="430"/>
        <end position="450"/>
    </location>
</feature>
<keyword evidence="2" id="KW-0963">Cytoplasm</keyword>
<dbReference type="KEGG" id="acan:ACA1_373660"/>
<evidence type="ECO:0000259" key="4">
    <source>
        <dbReference type="Pfam" id="PF07989"/>
    </source>
</evidence>
<protein>
    <submittedName>
        <fullName evidence="5">Spindle-associated protein</fullName>
    </submittedName>
</protein>